<dbReference type="AlphaFoldDB" id="A0A089HQ08"/>
<dbReference type="KEGG" id="pdu:PDUR_13470"/>
<evidence type="ECO:0000313" key="2">
    <source>
        <dbReference type="Proteomes" id="UP000029409"/>
    </source>
</evidence>
<evidence type="ECO:0000313" key="1">
    <source>
        <dbReference type="EMBL" id="AIQ12805.1"/>
    </source>
</evidence>
<dbReference type="Proteomes" id="UP000029409">
    <property type="component" value="Chromosome"/>
</dbReference>
<dbReference type="eggNOG" id="ENOG502ZIF6">
    <property type="taxonomic scope" value="Bacteria"/>
</dbReference>
<sequence>MYDWINKRSLVEYIAQEDQMEFEHKDFRFEKIVTESTPGDITSLAQFFMAGSIWLNDNFQIGIPVHDEEVLKLVVSEVAPHFKEVKQCMAQGEVNVIYMKNVKPGSKMLFASAKNGVLPVMADLYRHRDLSNWYIGRKRNVLHYTVNGNALQSYSIPGTSALRTVLEKAFWGRDEPYVLLPTGWIFDDSLRDSAALRFFAGFVPCLTLVIDADSNEVITLQLSREESRHQIRLNSARPNPPRRNKDHLYLDIGRGLVYVINLAGQSPILNWDELKESTIYSLSKNQKYAEFDHEHGVSLPEGRGLFFSEEWVQAMIDTVNRELNIKRN</sequence>
<name>A0A089HQ08_PAEDU</name>
<proteinExistence type="predicted"/>
<protein>
    <submittedName>
        <fullName evidence="1">Uncharacterized protein</fullName>
    </submittedName>
</protein>
<accession>A0A089HQ08</accession>
<dbReference type="OrthoDB" id="2623343at2"/>
<gene>
    <name evidence="1" type="ORF">PDUR_13470</name>
</gene>
<dbReference type="EMBL" id="CP009288">
    <property type="protein sequence ID" value="AIQ12805.1"/>
    <property type="molecule type" value="Genomic_DNA"/>
</dbReference>
<organism evidence="1 2">
    <name type="scientific">Paenibacillus durus</name>
    <name type="common">Paenibacillus azotofixans</name>
    <dbReference type="NCBI Taxonomy" id="44251"/>
    <lineage>
        <taxon>Bacteria</taxon>
        <taxon>Bacillati</taxon>
        <taxon>Bacillota</taxon>
        <taxon>Bacilli</taxon>
        <taxon>Bacillales</taxon>
        <taxon>Paenibacillaceae</taxon>
        <taxon>Paenibacillus</taxon>
    </lineage>
</organism>
<keyword evidence="2" id="KW-1185">Reference proteome</keyword>
<reference evidence="1 2" key="1">
    <citation type="submission" date="2014-08" db="EMBL/GenBank/DDBJ databases">
        <title>Comparative genomics of the Paenibacillus odorifer group.</title>
        <authorList>
            <person name="den Bakker H.C."/>
            <person name="Tsai Y.-C."/>
            <person name="Martin N."/>
            <person name="Korlach J."/>
            <person name="Wiedmann M."/>
        </authorList>
    </citation>
    <scope>NUCLEOTIDE SEQUENCE [LARGE SCALE GENOMIC DNA]</scope>
    <source>
        <strain evidence="1 2">DSM 1735</strain>
    </source>
</reference>
<dbReference type="RefSeq" id="WP_042206631.1">
    <property type="nucleotide sequence ID" value="NZ_CP009288.1"/>
</dbReference>